<evidence type="ECO:0000313" key="6">
    <source>
        <dbReference type="EMBL" id="EWC62435.1"/>
    </source>
</evidence>
<feature type="signal peptide" evidence="4">
    <location>
        <begin position="1"/>
        <end position="24"/>
    </location>
</feature>
<comment type="caution">
    <text evidence="6">The sequence shown here is derived from an EMBL/GenBank/DDBJ whole genome shotgun (WGS) entry which is preliminary data.</text>
</comment>
<feature type="domain" description="Peptidase S33 tripeptidyl aminopeptidase-like C-terminal" evidence="5">
    <location>
        <begin position="402"/>
        <end position="503"/>
    </location>
</feature>
<dbReference type="PANTHER" id="PTHR43248:SF29">
    <property type="entry name" value="TRIPEPTIDYL AMINOPEPTIDASE"/>
    <property type="match status" value="1"/>
</dbReference>
<accession>W7INH1</accession>
<organism evidence="6 7">
    <name type="scientific">Actinokineospora spheciospongiae</name>
    <dbReference type="NCBI Taxonomy" id="909613"/>
    <lineage>
        <taxon>Bacteria</taxon>
        <taxon>Bacillati</taxon>
        <taxon>Actinomycetota</taxon>
        <taxon>Actinomycetes</taxon>
        <taxon>Pseudonocardiales</taxon>
        <taxon>Pseudonocardiaceae</taxon>
        <taxon>Actinokineospora</taxon>
    </lineage>
</organism>
<name>W7INH1_9PSEU</name>
<dbReference type="Proteomes" id="UP000019277">
    <property type="component" value="Unassembled WGS sequence"/>
</dbReference>
<evidence type="ECO:0000256" key="2">
    <source>
        <dbReference type="ARBA" id="ARBA00022729"/>
    </source>
</evidence>
<dbReference type="InterPro" id="IPR013595">
    <property type="entry name" value="Pept_S33_TAP-like_C"/>
</dbReference>
<comment type="similarity">
    <text evidence="1">Belongs to the peptidase S33 family.</text>
</comment>
<protein>
    <submittedName>
        <fullName evidence="6">Proteinase (Secreted protein)</fullName>
    </submittedName>
</protein>
<keyword evidence="3" id="KW-0378">Hydrolase</keyword>
<dbReference type="PANTHER" id="PTHR43248">
    <property type="entry name" value="2-SUCCINYL-6-HYDROXY-2,4-CYCLOHEXADIENE-1-CARBOXYLATE SYNTHASE"/>
    <property type="match status" value="1"/>
</dbReference>
<dbReference type="SUPFAM" id="SSF53474">
    <property type="entry name" value="alpha/beta-Hydrolases"/>
    <property type="match status" value="1"/>
</dbReference>
<gene>
    <name evidence="6" type="ORF">UO65_2253</name>
</gene>
<evidence type="ECO:0000256" key="4">
    <source>
        <dbReference type="SAM" id="SignalP"/>
    </source>
</evidence>
<dbReference type="InterPro" id="IPR051601">
    <property type="entry name" value="Serine_prot/Carboxylest_S33"/>
</dbReference>
<keyword evidence="2 4" id="KW-0732">Signal</keyword>
<dbReference type="Gene3D" id="3.40.50.1820">
    <property type="entry name" value="alpha/beta hydrolase"/>
    <property type="match status" value="1"/>
</dbReference>
<dbReference type="Pfam" id="PF08386">
    <property type="entry name" value="Abhydrolase_4"/>
    <property type="match status" value="1"/>
</dbReference>
<sequence length="513" mass="54967">MGRLVAVALLVVGAVAGVAPRALAVPDVLWHECAEPGGVPEADRGRFDCAEYAVPLDHDHPGAETITIAMMRRAADDRDARIGSLFLNPGGPGASGYLMAAAAPVFLEPEVLRRFDVIGFDPRGVGRSTPLRCFTTQEEADGVFANVVSVPVTPEQVREAITANRTYERSCGRNGGTLLDHMSTADVARDLDLLRAAVGDPALNYLGFSYGTLLGATYAAMFPDRTRAVVLDGNVDPALRTTDGLEHDRRRTAGFELALDAYLRTCDEVGCPLAPDSRAKFDATREALELSGPVTLPSGYVISRDDLVTTTAGALYRPALFTRLAVFFAAVYAATHPDRSAPVPLTADTLRDLTAARIDPRRDSPYTDDDAYAAVNCADKPFPVPLSLVPRIAEWWDAEMPTFGRGLSWGDPATCADWPGRSTDRFTGPWTARTPNPALVVGNRHDPATRHLFAEAMTAELGNAHLLTVDAFGHCILGSSACVDRAVAEYLVDLRLPEPGRVCEPDVAPFAVG</sequence>
<dbReference type="eggNOG" id="COG0596">
    <property type="taxonomic scope" value="Bacteria"/>
</dbReference>
<evidence type="ECO:0000256" key="3">
    <source>
        <dbReference type="ARBA" id="ARBA00022801"/>
    </source>
</evidence>
<dbReference type="InterPro" id="IPR029058">
    <property type="entry name" value="AB_hydrolase_fold"/>
</dbReference>
<dbReference type="AlphaFoldDB" id="W7INH1"/>
<evidence type="ECO:0000259" key="5">
    <source>
        <dbReference type="Pfam" id="PF08386"/>
    </source>
</evidence>
<dbReference type="PATRIC" id="fig|909613.9.peg.2258"/>
<keyword evidence="7" id="KW-1185">Reference proteome</keyword>
<evidence type="ECO:0000256" key="1">
    <source>
        <dbReference type="ARBA" id="ARBA00010088"/>
    </source>
</evidence>
<reference evidence="6 7" key="1">
    <citation type="journal article" date="2014" name="Genome Announc.">
        <title>Draft Genome Sequence of the Antitrypanosomally Active Sponge-Associated Bacterium Actinokineospora sp. Strain EG49.</title>
        <authorList>
            <person name="Harjes J."/>
            <person name="Ryu T."/>
            <person name="Abdelmohsen U.R."/>
            <person name="Moitinho-Silva L."/>
            <person name="Horn H."/>
            <person name="Ravasi T."/>
            <person name="Hentschel U."/>
        </authorList>
    </citation>
    <scope>NUCLEOTIDE SEQUENCE [LARGE SCALE GENOMIC DNA]</scope>
    <source>
        <strain evidence="6 7">EG49</strain>
    </source>
</reference>
<dbReference type="STRING" id="909613.UO65_2253"/>
<dbReference type="GO" id="GO:0016787">
    <property type="term" value="F:hydrolase activity"/>
    <property type="evidence" value="ECO:0007669"/>
    <property type="project" value="UniProtKB-KW"/>
</dbReference>
<proteinExistence type="inferred from homology"/>
<feature type="chain" id="PRO_5004893971" evidence="4">
    <location>
        <begin position="25"/>
        <end position="513"/>
    </location>
</feature>
<dbReference type="EMBL" id="AYXG01000079">
    <property type="protein sequence ID" value="EWC62435.1"/>
    <property type="molecule type" value="Genomic_DNA"/>
</dbReference>
<evidence type="ECO:0000313" key="7">
    <source>
        <dbReference type="Proteomes" id="UP000019277"/>
    </source>
</evidence>